<reference evidence="1 2" key="1">
    <citation type="journal article" date="2021" name="Nat. Commun.">
        <title>Reductive evolution and unique predatory mode in the CPR bacterium Vampirococcus lugosii.</title>
        <authorList>
            <person name="Moreira D."/>
            <person name="Zivanovic Y."/>
            <person name="Lopez-Archilla A.I."/>
            <person name="Iniesto M."/>
            <person name="Lopez-Garcia P."/>
        </authorList>
    </citation>
    <scope>NUCLEOTIDE SEQUENCE [LARGE SCALE GENOMIC DNA]</scope>
    <source>
        <strain evidence="1">Chiprana</strain>
    </source>
</reference>
<evidence type="ECO:0000313" key="2">
    <source>
        <dbReference type="Proteomes" id="UP000680365"/>
    </source>
</evidence>
<dbReference type="RefSeq" id="WP_213348099.1">
    <property type="nucleotide sequence ID" value="NZ_JAEDAM010000002.1"/>
</dbReference>
<comment type="caution">
    <text evidence="1">The sequence shown here is derived from an EMBL/GenBank/DDBJ whole genome shotgun (WGS) entry which is preliminary data.</text>
</comment>
<proteinExistence type="predicted"/>
<dbReference type="Proteomes" id="UP000680365">
    <property type="component" value="Unassembled WGS sequence"/>
</dbReference>
<protein>
    <recommendedName>
        <fullName evidence="3">DUF2262 domain-containing protein</fullName>
    </recommendedName>
</protein>
<accession>A0ABS5QJR6</accession>
<evidence type="ECO:0008006" key="3">
    <source>
        <dbReference type="Google" id="ProtNLM"/>
    </source>
</evidence>
<evidence type="ECO:0000313" key="1">
    <source>
        <dbReference type="EMBL" id="MBS8121510.1"/>
    </source>
</evidence>
<name>A0ABS5QJR6_9BACT</name>
<keyword evidence="2" id="KW-1185">Reference proteome</keyword>
<dbReference type="EMBL" id="JAEDAM010000002">
    <property type="protein sequence ID" value="MBS8121510.1"/>
    <property type="molecule type" value="Genomic_DNA"/>
</dbReference>
<sequence>MTKEEILNKINWDNYGIGNCKIFINLFDKEIPFIFFKEDDLEISITDKMIESVNNILMLDKSNLDIIKKMLWEECQFSFTIGDYGCELKEGETNLDTNLKHFGVLNKEDSYLKSKIKEIHICEENDILNGCYSEIKIDSISDNLISIIIKNGKIIDFDYNGTYLGWFDKDEQYAKNARARVLK</sequence>
<gene>
    <name evidence="1" type="ORF">VAMP_5n352</name>
</gene>
<organism evidence="1 2">
    <name type="scientific">Candidatus Vampirococcus lugosii</name>
    <dbReference type="NCBI Taxonomy" id="2789015"/>
    <lineage>
        <taxon>Bacteria</taxon>
        <taxon>Candidatus Absconditibacteriota</taxon>
        <taxon>Vampirococcus</taxon>
    </lineage>
</organism>